<proteinExistence type="predicted"/>
<gene>
    <name evidence="2" type="ORF">GA0070610_2312</name>
</gene>
<dbReference type="Gene3D" id="3.40.50.1820">
    <property type="entry name" value="alpha/beta hydrolase"/>
    <property type="match status" value="1"/>
</dbReference>
<dbReference type="InterPro" id="IPR029058">
    <property type="entry name" value="AB_hydrolase_fold"/>
</dbReference>
<dbReference type="AlphaFoldDB" id="A0A1C5G8K8"/>
<evidence type="ECO:0000313" key="3">
    <source>
        <dbReference type="Proteomes" id="UP000198251"/>
    </source>
</evidence>
<dbReference type="GeneID" id="95802124"/>
<name>A0A1C5G8K8_MICEH</name>
<protein>
    <submittedName>
        <fullName evidence="2">Alpha/beta hydrolase family protein</fullName>
    </submittedName>
</protein>
<organism evidence="2 3">
    <name type="scientific">Micromonospora echinofusca</name>
    <dbReference type="NCBI Taxonomy" id="47858"/>
    <lineage>
        <taxon>Bacteria</taxon>
        <taxon>Bacillati</taxon>
        <taxon>Actinomycetota</taxon>
        <taxon>Actinomycetes</taxon>
        <taxon>Micromonosporales</taxon>
        <taxon>Micromonosporaceae</taxon>
        <taxon>Micromonospora</taxon>
    </lineage>
</organism>
<feature type="domain" description="AB hydrolase-1" evidence="1">
    <location>
        <begin position="5"/>
        <end position="219"/>
    </location>
</feature>
<dbReference type="EMBL" id="LT607733">
    <property type="protein sequence ID" value="SCG16057.1"/>
    <property type="molecule type" value="Genomic_DNA"/>
</dbReference>
<evidence type="ECO:0000259" key="1">
    <source>
        <dbReference type="Pfam" id="PF12697"/>
    </source>
</evidence>
<keyword evidence="2" id="KW-0378">Hydrolase</keyword>
<evidence type="ECO:0000313" key="2">
    <source>
        <dbReference type="EMBL" id="SCG16057.1"/>
    </source>
</evidence>
<dbReference type="InterPro" id="IPR000073">
    <property type="entry name" value="AB_hydrolase_1"/>
</dbReference>
<accession>A0A1C5G8K8</accession>
<dbReference type="PANTHER" id="PTHR37017:SF11">
    <property type="entry name" value="ESTERASE_LIPASE_THIOESTERASE DOMAIN-CONTAINING PROTEIN"/>
    <property type="match status" value="1"/>
</dbReference>
<reference evidence="2 3" key="1">
    <citation type="submission" date="2016-06" db="EMBL/GenBank/DDBJ databases">
        <authorList>
            <person name="Kjaerup R.B."/>
            <person name="Dalgaard T.S."/>
            <person name="Juul-Madsen H.R."/>
        </authorList>
    </citation>
    <scope>NUCLEOTIDE SEQUENCE [LARGE SCALE GENOMIC DNA]</scope>
    <source>
        <strain evidence="2 3">DSM 43913</strain>
    </source>
</reference>
<dbReference type="GO" id="GO:0016787">
    <property type="term" value="F:hydrolase activity"/>
    <property type="evidence" value="ECO:0007669"/>
    <property type="project" value="UniProtKB-KW"/>
</dbReference>
<keyword evidence="3" id="KW-1185">Reference proteome</keyword>
<dbReference type="SUPFAM" id="SSF53474">
    <property type="entry name" value="alpha/beta-Hydrolases"/>
    <property type="match status" value="1"/>
</dbReference>
<sequence>MATYVLIPPAGSGPWYWHLLAEQLRDRGHDVVAVDLPCADDSAGLAEYTDAAVRAIGDRTDLVVVAQSFGAFTGPLVCDRVRVDLLVLLTPMVPRPGESPGEWWGGTGYAQARRIQAERQGWTPEQDEDPNVVFFHELPPRLVEEATANARDQSGTPFERPWPLAAWPDVPTRALLCRGDRFFPIDFLRKLVSDRLGISPDEMDGGHPVALSRPRELADRLEEIRREVCEVARPTSDRRR</sequence>
<dbReference type="RefSeq" id="WP_089000004.1">
    <property type="nucleotide sequence ID" value="NZ_JBFAAC010000005.1"/>
</dbReference>
<dbReference type="Pfam" id="PF12697">
    <property type="entry name" value="Abhydrolase_6"/>
    <property type="match status" value="1"/>
</dbReference>
<dbReference type="Proteomes" id="UP000198251">
    <property type="component" value="Chromosome I"/>
</dbReference>
<dbReference type="PANTHER" id="PTHR37017">
    <property type="entry name" value="AB HYDROLASE-1 DOMAIN-CONTAINING PROTEIN-RELATED"/>
    <property type="match status" value="1"/>
</dbReference>
<dbReference type="InterPro" id="IPR052897">
    <property type="entry name" value="Sec-Metab_Biosynth_Hydrolase"/>
</dbReference>